<feature type="compositionally biased region" description="Low complexity" evidence="9">
    <location>
        <begin position="12"/>
        <end position="29"/>
    </location>
</feature>
<dbReference type="Gene3D" id="3.30.40.10">
    <property type="entry name" value="Zinc/RING finger domain, C3HC4 (zinc finger)"/>
    <property type="match status" value="1"/>
</dbReference>
<accession>A0ABD3B0R0</accession>
<keyword evidence="3" id="KW-0479">Metal-binding</keyword>
<dbReference type="SMART" id="SM00184">
    <property type="entry name" value="RING"/>
    <property type="match status" value="1"/>
</dbReference>
<proteinExistence type="predicted"/>
<dbReference type="GO" id="GO:0016020">
    <property type="term" value="C:membrane"/>
    <property type="evidence" value="ECO:0007669"/>
    <property type="project" value="UniProtKB-SubCell"/>
</dbReference>
<protein>
    <recommendedName>
        <fullName evidence="10">RING-type domain-containing protein</fullName>
    </recommendedName>
</protein>
<dbReference type="Proteomes" id="UP001630127">
    <property type="component" value="Unassembled WGS sequence"/>
</dbReference>
<comment type="caution">
    <text evidence="11">The sequence shown here is derived from an EMBL/GenBank/DDBJ whole genome shotgun (WGS) entry which is preliminary data.</text>
</comment>
<dbReference type="SUPFAM" id="SSF57850">
    <property type="entry name" value="RING/U-box"/>
    <property type="match status" value="1"/>
</dbReference>
<dbReference type="EMBL" id="JBJUIK010000001">
    <property type="protein sequence ID" value="KAL3537112.1"/>
    <property type="molecule type" value="Genomic_DNA"/>
</dbReference>
<evidence type="ECO:0000256" key="5">
    <source>
        <dbReference type="ARBA" id="ARBA00022833"/>
    </source>
</evidence>
<dbReference type="Pfam" id="PF13639">
    <property type="entry name" value="zf-RING_2"/>
    <property type="match status" value="1"/>
</dbReference>
<evidence type="ECO:0000256" key="1">
    <source>
        <dbReference type="ARBA" id="ARBA00004167"/>
    </source>
</evidence>
<keyword evidence="5" id="KW-0862">Zinc</keyword>
<dbReference type="InterPro" id="IPR051653">
    <property type="entry name" value="E3_ligase_sorting_rcpt"/>
</dbReference>
<name>A0ABD3B0R0_9GENT</name>
<sequence length="502" mass="54839">MGSTTSRRVALPSSESSSSSSSRKPSGPRSKLKRTKYNLPSFLICGSSTSQLPIEIEDYPQGSPVNSVQNLAPDSFSNPIAQSSTVFGSEACYTSSKLETGAPSSSNCVTQSTSFKYADREASCPQTCHSNHADIVSNQVSQSLVPANASILENRSPSYVAQECGNFYPDGNCVDNHDIAILDSEVSASRSLAVNPDPLGSIQLSGDDNSVATPTSSRIRISGSELDLGRGDVLHVDVVSISSNILSSSSEARSWNSRRLYWDALSRSSFSRISDSPTIVFATGPADDLRSDDRWLLNLSGDDPYDGLFHDSAYLGSRRNRRNGRRLLLRSEISERVLHGHGEGGRRTDFCASGLHPDGTCSCESFLSAEEFSTFASISRIIMLAEALFEVLDEIHRQPLSFSLSMLTLPAPDSVVDSFPLKYHKKIDASESRSIDMPQCYICLAEYVEGDRLRVLPCQHEYHMLCIDKWLKEINRVCPLCRCNVCEAPEHVDSVPNAQLPP</sequence>
<evidence type="ECO:0000256" key="9">
    <source>
        <dbReference type="SAM" id="MobiDB-lite"/>
    </source>
</evidence>
<keyword evidence="2" id="KW-0812">Transmembrane</keyword>
<feature type="domain" description="RING-type" evidence="10">
    <location>
        <begin position="440"/>
        <end position="482"/>
    </location>
</feature>
<keyword evidence="6" id="KW-1133">Transmembrane helix</keyword>
<dbReference type="AlphaFoldDB" id="A0ABD3B0R0"/>
<keyword evidence="7" id="KW-0472">Membrane</keyword>
<dbReference type="PANTHER" id="PTHR47168:SF1">
    <property type="entry name" value="OS02G0798600 PROTEIN"/>
    <property type="match status" value="1"/>
</dbReference>
<reference evidence="11 12" key="1">
    <citation type="submission" date="2024-11" db="EMBL/GenBank/DDBJ databases">
        <title>A near-complete genome assembly of Cinchona calisaya.</title>
        <authorList>
            <person name="Lian D.C."/>
            <person name="Zhao X.W."/>
            <person name="Wei L."/>
        </authorList>
    </citation>
    <scope>NUCLEOTIDE SEQUENCE [LARGE SCALE GENOMIC DNA]</scope>
    <source>
        <tissue evidence="11">Nenye</tissue>
    </source>
</reference>
<evidence type="ECO:0000313" key="11">
    <source>
        <dbReference type="EMBL" id="KAL3537112.1"/>
    </source>
</evidence>
<evidence type="ECO:0000256" key="7">
    <source>
        <dbReference type="ARBA" id="ARBA00023136"/>
    </source>
</evidence>
<feature type="region of interest" description="Disordered" evidence="9">
    <location>
        <begin position="1"/>
        <end position="33"/>
    </location>
</feature>
<dbReference type="InterPro" id="IPR001841">
    <property type="entry name" value="Znf_RING"/>
</dbReference>
<evidence type="ECO:0000259" key="10">
    <source>
        <dbReference type="PROSITE" id="PS50089"/>
    </source>
</evidence>
<evidence type="ECO:0000256" key="8">
    <source>
        <dbReference type="PROSITE-ProRule" id="PRU00175"/>
    </source>
</evidence>
<gene>
    <name evidence="11" type="ORF">ACH5RR_000478</name>
</gene>
<keyword evidence="12" id="KW-1185">Reference proteome</keyword>
<organism evidence="11 12">
    <name type="scientific">Cinchona calisaya</name>
    <dbReference type="NCBI Taxonomy" id="153742"/>
    <lineage>
        <taxon>Eukaryota</taxon>
        <taxon>Viridiplantae</taxon>
        <taxon>Streptophyta</taxon>
        <taxon>Embryophyta</taxon>
        <taxon>Tracheophyta</taxon>
        <taxon>Spermatophyta</taxon>
        <taxon>Magnoliopsida</taxon>
        <taxon>eudicotyledons</taxon>
        <taxon>Gunneridae</taxon>
        <taxon>Pentapetalae</taxon>
        <taxon>asterids</taxon>
        <taxon>lamiids</taxon>
        <taxon>Gentianales</taxon>
        <taxon>Rubiaceae</taxon>
        <taxon>Cinchonoideae</taxon>
        <taxon>Cinchoneae</taxon>
        <taxon>Cinchona</taxon>
    </lineage>
</organism>
<evidence type="ECO:0000256" key="4">
    <source>
        <dbReference type="ARBA" id="ARBA00022771"/>
    </source>
</evidence>
<dbReference type="InterPro" id="IPR013083">
    <property type="entry name" value="Znf_RING/FYVE/PHD"/>
</dbReference>
<evidence type="ECO:0000256" key="6">
    <source>
        <dbReference type="ARBA" id="ARBA00022989"/>
    </source>
</evidence>
<comment type="subcellular location">
    <subcellularLocation>
        <location evidence="1">Membrane</location>
        <topology evidence="1">Single-pass membrane protein</topology>
    </subcellularLocation>
</comment>
<dbReference type="GO" id="GO:0008270">
    <property type="term" value="F:zinc ion binding"/>
    <property type="evidence" value="ECO:0007669"/>
    <property type="project" value="UniProtKB-KW"/>
</dbReference>
<evidence type="ECO:0000256" key="2">
    <source>
        <dbReference type="ARBA" id="ARBA00022692"/>
    </source>
</evidence>
<dbReference type="FunFam" id="3.30.40.10:FF:000388">
    <property type="entry name" value="Putative RING zinc finger domain superfamily protein"/>
    <property type="match status" value="1"/>
</dbReference>
<evidence type="ECO:0000313" key="12">
    <source>
        <dbReference type="Proteomes" id="UP001630127"/>
    </source>
</evidence>
<dbReference type="PANTHER" id="PTHR47168">
    <property type="entry name" value="RING ZINC FINGER DOMAIN SUPERFAMILY PROTEIN-RELATED"/>
    <property type="match status" value="1"/>
</dbReference>
<dbReference type="PROSITE" id="PS50089">
    <property type="entry name" value="ZF_RING_2"/>
    <property type="match status" value="1"/>
</dbReference>
<evidence type="ECO:0000256" key="3">
    <source>
        <dbReference type="ARBA" id="ARBA00022723"/>
    </source>
</evidence>
<keyword evidence="4 8" id="KW-0863">Zinc-finger</keyword>